<comment type="caution">
    <text evidence="1">The sequence shown here is derived from an EMBL/GenBank/DDBJ whole genome shotgun (WGS) entry which is preliminary data.</text>
</comment>
<organism evidence="1 2">
    <name type="scientific">Tunturiibacter lichenicola</name>
    <dbReference type="NCBI Taxonomy" id="2051959"/>
    <lineage>
        <taxon>Bacteria</taxon>
        <taxon>Pseudomonadati</taxon>
        <taxon>Acidobacteriota</taxon>
        <taxon>Terriglobia</taxon>
        <taxon>Terriglobales</taxon>
        <taxon>Acidobacteriaceae</taxon>
        <taxon>Tunturiibacter</taxon>
    </lineage>
</organism>
<dbReference type="EMBL" id="JACCCV010000001">
    <property type="protein sequence ID" value="NYF49957.1"/>
    <property type="molecule type" value="Genomic_DNA"/>
</dbReference>
<dbReference type="AlphaFoldDB" id="A0A7Y9NIQ3"/>
<gene>
    <name evidence="1" type="ORF">HDF12_000322</name>
</gene>
<sequence>MALAIDPSMKRAVRRRIDRIQFVKNRSLVGCDREVYLNLQPKHSQVKRSVTFHPQVHTAQRKATN</sequence>
<protein>
    <submittedName>
        <fullName evidence="1">Uncharacterized protein</fullName>
    </submittedName>
</protein>
<evidence type="ECO:0000313" key="2">
    <source>
        <dbReference type="Proteomes" id="UP000534186"/>
    </source>
</evidence>
<reference evidence="1 2" key="1">
    <citation type="submission" date="2020-07" db="EMBL/GenBank/DDBJ databases">
        <title>Genomic Encyclopedia of Type Strains, Phase IV (KMG-V): Genome sequencing to study the core and pangenomes of soil and plant-associated prokaryotes.</title>
        <authorList>
            <person name="Whitman W."/>
        </authorList>
    </citation>
    <scope>NUCLEOTIDE SEQUENCE [LARGE SCALE GENOMIC DNA]</scope>
    <source>
        <strain evidence="1 2">M8UP30</strain>
    </source>
</reference>
<dbReference type="Proteomes" id="UP000534186">
    <property type="component" value="Unassembled WGS sequence"/>
</dbReference>
<accession>A0A7Y9NIQ3</accession>
<name>A0A7Y9NIQ3_9BACT</name>
<evidence type="ECO:0000313" key="1">
    <source>
        <dbReference type="EMBL" id="NYF49957.1"/>
    </source>
</evidence>
<proteinExistence type="predicted"/>